<dbReference type="InterPro" id="IPR027482">
    <property type="entry name" value="Sec1-like_dom2"/>
</dbReference>
<evidence type="ECO:0000256" key="7">
    <source>
        <dbReference type="ARBA" id="ARBA00022840"/>
    </source>
</evidence>
<accession>A0A8X8ZSS4</accession>
<dbReference type="GO" id="GO:1990904">
    <property type="term" value="C:ribonucleoprotein complex"/>
    <property type="evidence" value="ECO:0007669"/>
    <property type="project" value="UniProtKB-KW"/>
</dbReference>
<keyword evidence="5 10" id="KW-0547">Nucleotide-binding</keyword>
<sequence length="1432" mass="158350">MATVDVIKCCHDSIRQASENIKDAIVYLDAGAAESFQFLGAFPLLLELGARAVCSLENMSVVDKVVDWNTGSDPASKIVVVTSCLLSDAHRYILRCLSALQNVHGCAVYTSISEQDEVAHSAYPDSPLGPDAFREYEILLNQDYEELVKKHERPHTVVNDSGLKEGSASEEEGWSELTDIDDDSFRDYGISNAKHRGEDYFSGSEDVGQKLVVSVHHFPLILCPLSPRVFVLPSEGSTAEASLSSEHESSISSGLPPLSTGKLADAEDVSPGANLTAQFLYHLALKMDLKLEIFSLGDLSKNVGKLMTDMSSLYDVGRRKRSAGLLLIDRTLDLLTPCCHGDSLVDRMFASLPRMQPASSLSLLRGSQSQLKISPHKVERARLTVQIPLDKYIVQDDKESNFQLLENIEAFFNGWDAFKSDAPSADFMKFRKNLNDESCFQLNESKLLHGSFVSTDNFRGALYLEAILDRRTKDGAMLVKKWLQECLRQESPTPNLNTRPGLASKSELQSMLRSLAKRQSSLVKNKGIIQLAAATVHALDESNSASWDAFNSAEKILHVNAADTSQSLAAQISDLINKTVLAASRGQKHNKSQGLFTLEDALLLTVIGYILAGENFPTSGSGGPFTWQEEHFMKEAIVDAILENPTVSRLKLFQGLLDDLEAKTKSNKKNEDPSGHSDGFELDDDQWDSWGDDDADKDTSKDEAYSDMQLKLELRDRVDNLFKFLHKLSGMKGNSALREGMSALESRRNDDPSSTKGLLYKILTNVLDHNAIPGMEYHSSTVGRLFKSGFGRFGLGQAKPSLSDHNIILVFVIGGINALEVREVQEAIARSSRPDVEVLLGGTTLLTPDDMRELLFAMGGESQDYRKKETFALAAVLVFASLSVASVLVTLTYYCYLRHQLSKRAKIQQQKSYHEEKASNFANIQVATERGLQVFTFKQLHSATGGFGKSNVIGRGAFGLVYRGVLHNGRKVAVKLMDQAGQQGEDEFTAEVELLGRLSSPYLLSLIGFCSKSNSKLLVYEFMANGGLQEHLYPISGNKAMPSKLNWETRLRIALEAANGLEYLHEHVSPPVIHRDFKSSNILLDKNFHAKVSDFGLAKHGPEKAGAHVSTRVLGTQGYVAPEYANPTLSMIVLNVDTFLILVQRSCRYALTGHLTTKSDVYSYGVVLLELLTGRVPVDMKRPPGEGVLVSWALPHLTDRDKVGEIMDPALEGQHSRKEVIQVAAIAAMCVQPEADYRPLMADVVQSLVPLASEKKLSNPMREIKVQKLVLNISVGESGDRLTRAAKVLEQLSGQSPVFSKARYTVRSFGIRRNEKIACYVTVRGDKAMQLLESGLKVKEYELLRRNFSETGCFGFGIQEHIDLGIKYDPSTGIYGMDFYVVLERPGYRVGRRRRCKARVGIQHRVTKEDAMKWFQVKYEGVILNKASNIGA</sequence>
<evidence type="ECO:0000259" key="13">
    <source>
        <dbReference type="PROSITE" id="PS50011"/>
    </source>
</evidence>
<dbReference type="Gene3D" id="3.40.50.1910">
    <property type="match status" value="1"/>
</dbReference>
<dbReference type="InterPro" id="IPR031309">
    <property type="entry name" value="Ribosomal_uL5_C"/>
</dbReference>
<dbReference type="EMBL" id="PNBA02000008">
    <property type="protein sequence ID" value="KAG6416852.1"/>
    <property type="molecule type" value="Genomic_DNA"/>
</dbReference>
<reference evidence="14" key="2">
    <citation type="submission" date="2020-08" db="EMBL/GenBank/DDBJ databases">
        <title>Plant Genome Project.</title>
        <authorList>
            <person name="Zhang R.-G."/>
        </authorList>
    </citation>
    <scope>NUCLEOTIDE SEQUENCE</scope>
    <source>
        <strain evidence="14">Huo1</strain>
        <tissue evidence="14">Leaf</tissue>
    </source>
</reference>
<dbReference type="InterPro" id="IPR020929">
    <property type="entry name" value="Ribosomal_uL5_CS"/>
</dbReference>
<keyword evidence="6" id="KW-0418">Kinase</keyword>
<gene>
    <name evidence="14" type="ORF">SASPL_124293</name>
</gene>
<feature type="binding site" evidence="10">
    <location>
        <position position="975"/>
    </location>
    <ligand>
        <name>ATP</name>
        <dbReference type="ChEBI" id="CHEBI:30616"/>
    </ligand>
</feature>
<keyword evidence="9" id="KW-0687">Ribonucleoprotein</keyword>
<evidence type="ECO:0000256" key="12">
    <source>
        <dbReference type="SAM" id="Phobius"/>
    </source>
</evidence>
<reference evidence="14" key="1">
    <citation type="submission" date="2018-01" db="EMBL/GenBank/DDBJ databases">
        <authorList>
            <person name="Mao J.F."/>
        </authorList>
    </citation>
    <scope>NUCLEOTIDE SEQUENCE</scope>
    <source>
        <strain evidence="14">Huo1</strain>
        <tissue evidence="14">Leaf</tissue>
    </source>
</reference>
<dbReference type="PROSITE" id="PS00358">
    <property type="entry name" value="RIBOSOMAL_L5"/>
    <property type="match status" value="1"/>
</dbReference>
<evidence type="ECO:0000256" key="6">
    <source>
        <dbReference type="ARBA" id="ARBA00022777"/>
    </source>
</evidence>
<comment type="similarity">
    <text evidence="1">Belongs to the universal ribosomal protein uL5 family.</text>
</comment>
<dbReference type="SUPFAM" id="SSF56112">
    <property type="entry name" value="Protein kinase-like (PK-like)"/>
    <property type="match status" value="1"/>
</dbReference>
<dbReference type="PROSITE" id="PS00108">
    <property type="entry name" value="PROTEIN_KINASE_ST"/>
    <property type="match status" value="1"/>
</dbReference>
<dbReference type="Pfam" id="PF07714">
    <property type="entry name" value="PK_Tyr_Ser-Thr"/>
    <property type="match status" value="1"/>
</dbReference>
<dbReference type="InterPro" id="IPR031310">
    <property type="entry name" value="Ribosomal_uL5_N"/>
</dbReference>
<keyword evidence="4" id="KW-0808">Transferase</keyword>
<dbReference type="InterPro" id="IPR057266">
    <property type="entry name" value="Ribosomal_uL5_euk/arc-type"/>
</dbReference>
<feature type="transmembrane region" description="Helical" evidence="12">
    <location>
        <begin position="871"/>
        <end position="896"/>
    </location>
</feature>
<comment type="caution">
    <text evidence="14">The sequence shown here is derived from an EMBL/GenBank/DDBJ whole genome shotgun (WGS) entry which is preliminary data.</text>
</comment>
<keyword evidence="12" id="KW-0812">Transmembrane</keyword>
<keyword evidence="8" id="KW-0689">Ribosomal protein</keyword>
<feature type="domain" description="Protein kinase" evidence="13">
    <location>
        <begin position="947"/>
        <end position="1252"/>
    </location>
</feature>
<dbReference type="Gene3D" id="1.10.510.10">
    <property type="entry name" value="Transferase(Phosphotransferase) domain 1"/>
    <property type="match status" value="1"/>
</dbReference>
<dbReference type="InterPro" id="IPR036045">
    <property type="entry name" value="Sec1-like_sf"/>
</dbReference>
<dbReference type="InterPro" id="IPR022803">
    <property type="entry name" value="Ribosomal_uL5_dom_sf"/>
</dbReference>
<keyword evidence="3" id="KW-0723">Serine/threonine-protein kinase</keyword>
<evidence type="ECO:0000256" key="2">
    <source>
        <dbReference type="ARBA" id="ARBA00009884"/>
    </source>
</evidence>
<dbReference type="GO" id="GO:0005840">
    <property type="term" value="C:ribosome"/>
    <property type="evidence" value="ECO:0007669"/>
    <property type="project" value="UniProtKB-KW"/>
</dbReference>
<feature type="compositionally biased region" description="Acidic residues" evidence="11">
    <location>
        <begin position="680"/>
        <end position="696"/>
    </location>
</feature>
<dbReference type="Pfam" id="PF00673">
    <property type="entry name" value="Ribosomal_L5_C"/>
    <property type="match status" value="1"/>
</dbReference>
<evidence type="ECO:0000313" key="14">
    <source>
        <dbReference type="EMBL" id="KAG6416852.1"/>
    </source>
</evidence>
<evidence type="ECO:0000256" key="11">
    <source>
        <dbReference type="SAM" id="MobiDB-lite"/>
    </source>
</evidence>
<dbReference type="InterPro" id="IPR017441">
    <property type="entry name" value="Protein_kinase_ATP_BS"/>
</dbReference>
<name>A0A8X8ZSS4_SALSN</name>
<evidence type="ECO:0000256" key="5">
    <source>
        <dbReference type="ARBA" id="ARBA00022741"/>
    </source>
</evidence>
<dbReference type="InterPro" id="IPR000719">
    <property type="entry name" value="Prot_kinase_dom"/>
</dbReference>
<dbReference type="CDD" id="cd14066">
    <property type="entry name" value="STKc_IRAK"/>
    <property type="match status" value="1"/>
</dbReference>
<dbReference type="GO" id="GO:0003735">
    <property type="term" value="F:structural constituent of ribosome"/>
    <property type="evidence" value="ECO:0007669"/>
    <property type="project" value="InterPro"/>
</dbReference>
<keyword evidence="12" id="KW-1133">Transmembrane helix</keyword>
<dbReference type="PROSITE" id="PS00107">
    <property type="entry name" value="PROTEIN_KINASE_ATP"/>
    <property type="match status" value="1"/>
</dbReference>
<keyword evidence="12" id="KW-0472">Membrane</keyword>
<feature type="compositionally biased region" description="Basic and acidic residues" evidence="11">
    <location>
        <begin position="664"/>
        <end position="679"/>
    </location>
</feature>
<evidence type="ECO:0000256" key="8">
    <source>
        <dbReference type="ARBA" id="ARBA00022980"/>
    </source>
</evidence>
<dbReference type="InterPro" id="IPR011009">
    <property type="entry name" value="Kinase-like_dom_sf"/>
</dbReference>
<dbReference type="NCBIfam" id="NF003258">
    <property type="entry name" value="PRK04219.1"/>
    <property type="match status" value="1"/>
</dbReference>
<evidence type="ECO:0000256" key="4">
    <source>
        <dbReference type="ARBA" id="ARBA00022679"/>
    </source>
</evidence>
<keyword evidence="7 10" id="KW-0067">ATP-binding</keyword>
<dbReference type="GO" id="GO:0004674">
    <property type="term" value="F:protein serine/threonine kinase activity"/>
    <property type="evidence" value="ECO:0007669"/>
    <property type="project" value="UniProtKB-KW"/>
</dbReference>
<dbReference type="Pfam" id="PF00281">
    <property type="entry name" value="Ribosomal_L5"/>
    <property type="match status" value="1"/>
</dbReference>
<dbReference type="Gene3D" id="3.30.1440.10">
    <property type="match status" value="1"/>
</dbReference>
<dbReference type="PROSITE" id="PS50011">
    <property type="entry name" value="PROTEIN_KINASE_DOM"/>
    <property type="match status" value="1"/>
</dbReference>
<evidence type="ECO:0000313" key="15">
    <source>
        <dbReference type="Proteomes" id="UP000298416"/>
    </source>
</evidence>
<dbReference type="Proteomes" id="UP000298416">
    <property type="component" value="Unassembled WGS sequence"/>
</dbReference>
<evidence type="ECO:0000256" key="9">
    <source>
        <dbReference type="ARBA" id="ARBA00023274"/>
    </source>
</evidence>
<evidence type="ECO:0000256" key="1">
    <source>
        <dbReference type="ARBA" id="ARBA00008553"/>
    </source>
</evidence>
<dbReference type="Pfam" id="PF00995">
    <property type="entry name" value="Sec1"/>
    <property type="match status" value="1"/>
</dbReference>
<organism evidence="14">
    <name type="scientific">Salvia splendens</name>
    <name type="common">Scarlet sage</name>
    <dbReference type="NCBI Taxonomy" id="180675"/>
    <lineage>
        <taxon>Eukaryota</taxon>
        <taxon>Viridiplantae</taxon>
        <taxon>Streptophyta</taxon>
        <taxon>Embryophyta</taxon>
        <taxon>Tracheophyta</taxon>
        <taxon>Spermatophyta</taxon>
        <taxon>Magnoliopsida</taxon>
        <taxon>eudicotyledons</taxon>
        <taxon>Gunneridae</taxon>
        <taxon>Pentapetalae</taxon>
        <taxon>asterids</taxon>
        <taxon>lamiids</taxon>
        <taxon>Lamiales</taxon>
        <taxon>Lamiaceae</taxon>
        <taxon>Nepetoideae</taxon>
        <taxon>Mentheae</taxon>
        <taxon>Salviinae</taxon>
        <taxon>Salvia</taxon>
        <taxon>Salvia subgen. Calosphace</taxon>
        <taxon>core Calosphace</taxon>
    </lineage>
</organism>
<dbReference type="PANTHER" id="PTHR47989">
    <property type="entry name" value="OS01G0750732 PROTEIN"/>
    <property type="match status" value="1"/>
</dbReference>
<proteinExistence type="inferred from homology"/>
<dbReference type="PANTHER" id="PTHR47989:SF15">
    <property type="entry name" value="SERINE_THREONINE-PROTEIN KINASE PBL7 ISOFORM X1-RELATED"/>
    <property type="match status" value="1"/>
</dbReference>
<dbReference type="InterPro" id="IPR001619">
    <property type="entry name" value="Sec1-like"/>
</dbReference>
<dbReference type="SUPFAM" id="SSF55282">
    <property type="entry name" value="RL5-like"/>
    <property type="match status" value="1"/>
</dbReference>
<protein>
    <recommendedName>
        <fullName evidence="13">Protein kinase domain-containing protein</fullName>
    </recommendedName>
</protein>
<evidence type="ECO:0000256" key="3">
    <source>
        <dbReference type="ARBA" id="ARBA00022527"/>
    </source>
</evidence>
<dbReference type="GO" id="GO:0005524">
    <property type="term" value="F:ATP binding"/>
    <property type="evidence" value="ECO:0007669"/>
    <property type="project" value="UniProtKB-UniRule"/>
</dbReference>
<dbReference type="Gene3D" id="3.30.200.20">
    <property type="entry name" value="Phosphorylase Kinase, domain 1"/>
    <property type="match status" value="1"/>
</dbReference>
<dbReference type="FunFam" id="3.30.200.20:FF:000039">
    <property type="entry name" value="receptor-like protein kinase FERONIA"/>
    <property type="match status" value="1"/>
</dbReference>
<comment type="similarity">
    <text evidence="2">Belongs to the STXBP/unc-18/SEC1 family.</text>
</comment>
<dbReference type="FunFam" id="3.30.1440.10:FF:000002">
    <property type="entry name" value="60S ribosomal protein L11"/>
    <property type="match status" value="1"/>
</dbReference>
<dbReference type="SUPFAM" id="SSF56815">
    <property type="entry name" value="Sec1/munc18-like (SM) proteins"/>
    <property type="match status" value="2"/>
</dbReference>
<dbReference type="InterPro" id="IPR008271">
    <property type="entry name" value="Ser/Thr_kinase_AS"/>
</dbReference>
<dbReference type="GO" id="GO:0016192">
    <property type="term" value="P:vesicle-mediated transport"/>
    <property type="evidence" value="ECO:0007669"/>
    <property type="project" value="InterPro"/>
</dbReference>
<dbReference type="InterPro" id="IPR001245">
    <property type="entry name" value="Ser-Thr/Tyr_kinase_cat_dom"/>
</dbReference>
<dbReference type="GO" id="GO:0006412">
    <property type="term" value="P:translation"/>
    <property type="evidence" value="ECO:0007669"/>
    <property type="project" value="InterPro"/>
</dbReference>
<keyword evidence="15" id="KW-1185">Reference proteome</keyword>
<evidence type="ECO:0000256" key="10">
    <source>
        <dbReference type="PROSITE-ProRule" id="PRU10141"/>
    </source>
</evidence>
<feature type="region of interest" description="Disordered" evidence="11">
    <location>
        <begin position="664"/>
        <end position="702"/>
    </location>
</feature>